<feature type="repeat" description="TPR" evidence="3">
    <location>
        <begin position="532"/>
        <end position="565"/>
    </location>
</feature>
<keyword evidence="1" id="KW-0677">Repeat</keyword>
<dbReference type="InterPro" id="IPR051012">
    <property type="entry name" value="CellSynth/LPSAsmb/PSIAsmb"/>
</dbReference>
<evidence type="ECO:0000256" key="1">
    <source>
        <dbReference type="ARBA" id="ARBA00022737"/>
    </source>
</evidence>
<dbReference type="AlphaFoldDB" id="A0A316TTE8"/>
<dbReference type="Pfam" id="PF12895">
    <property type="entry name" value="ANAPC3"/>
    <property type="match status" value="1"/>
</dbReference>
<dbReference type="SMART" id="SM00028">
    <property type="entry name" value="TPR"/>
    <property type="match status" value="8"/>
</dbReference>
<dbReference type="Gene3D" id="1.25.40.10">
    <property type="entry name" value="Tetratricopeptide repeat domain"/>
    <property type="match status" value="3"/>
</dbReference>
<dbReference type="PANTHER" id="PTHR45586:SF1">
    <property type="entry name" value="LIPOPOLYSACCHARIDE ASSEMBLY PROTEIN B"/>
    <property type="match status" value="1"/>
</dbReference>
<dbReference type="PROSITE" id="PS50005">
    <property type="entry name" value="TPR"/>
    <property type="match status" value="2"/>
</dbReference>
<evidence type="ECO:0000256" key="3">
    <source>
        <dbReference type="PROSITE-ProRule" id="PRU00339"/>
    </source>
</evidence>
<dbReference type="Pfam" id="PF14559">
    <property type="entry name" value="TPR_19"/>
    <property type="match status" value="1"/>
</dbReference>
<keyword evidence="6" id="KW-1185">Reference proteome</keyword>
<protein>
    <submittedName>
        <fullName evidence="5">Uncharacterized protein</fullName>
    </submittedName>
</protein>
<dbReference type="Proteomes" id="UP000245533">
    <property type="component" value="Unassembled WGS sequence"/>
</dbReference>
<dbReference type="InterPro" id="IPR019734">
    <property type="entry name" value="TPR_rpt"/>
</dbReference>
<evidence type="ECO:0000256" key="4">
    <source>
        <dbReference type="SAM" id="SignalP"/>
    </source>
</evidence>
<reference evidence="5 6" key="1">
    <citation type="submission" date="2018-05" db="EMBL/GenBank/DDBJ databases">
        <title>Rhodohalobacter halophilus gen. nov., sp. nov., a moderately halophilic member of the family Balneolaceae.</title>
        <authorList>
            <person name="Liu Z.-W."/>
        </authorList>
    </citation>
    <scope>NUCLEOTIDE SEQUENCE [LARGE SCALE GENOMIC DNA]</scope>
    <source>
        <strain evidence="5 6">8A47</strain>
    </source>
</reference>
<proteinExistence type="predicted"/>
<evidence type="ECO:0000313" key="6">
    <source>
        <dbReference type="Proteomes" id="UP000245533"/>
    </source>
</evidence>
<comment type="caution">
    <text evidence="5">The sequence shown here is derived from an EMBL/GenBank/DDBJ whole genome shotgun (WGS) entry which is preliminary data.</text>
</comment>
<organism evidence="5 6">
    <name type="scientific">Rhodohalobacter mucosus</name>
    <dbReference type="NCBI Taxonomy" id="2079485"/>
    <lineage>
        <taxon>Bacteria</taxon>
        <taxon>Pseudomonadati</taxon>
        <taxon>Balneolota</taxon>
        <taxon>Balneolia</taxon>
        <taxon>Balneolales</taxon>
        <taxon>Balneolaceae</taxon>
        <taxon>Rhodohalobacter</taxon>
    </lineage>
</organism>
<dbReference type="EMBL" id="QGGB01000002">
    <property type="protein sequence ID" value="PWN07873.1"/>
    <property type="molecule type" value="Genomic_DNA"/>
</dbReference>
<evidence type="ECO:0000256" key="2">
    <source>
        <dbReference type="ARBA" id="ARBA00022803"/>
    </source>
</evidence>
<keyword evidence="2 3" id="KW-0802">TPR repeat</keyword>
<dbReference type="InterPro" id="IPR011990">
    <property type="entry name" value="TPR-like_helical_dom_sf"/>
</dbReference>
<dbReference type="SUPFAM" id="SSF48452">
    <property type="entry name" value="TPR-like"/>
    <property type="match status" value="2"/>
</dbReference>
<dbReference type="Pfam" id="PF13432">
    <property type="entry name" value="TPR_16"/>
    <property type="match status" value="1"/>
</dbReference>
<name>A0A316TTE8_9BACT</name>
<gene>
    <name evidence="5" type="ORF">DDZ15_02360</name>
</gene>
<feature type="repeat" description="TPR" evidence="3">
    <location>
        <begin position="429"/>
        <end position="462"/>
    </location>
</feature>
<sequence>MIIFIHMKMNIKALTLFFGLFLITMASHLSAQSGSADTDEKALAMEYFIQGITDFENEDYEQALDNLTAAHVRLSTDPGINYALSDVYLAMGDYSNAAYYGRLAAEADPENKWYHLQLAEIHRRSGRNTAAIETLDNALRYHPRDLDLLFMKAESYVEFGKLLQANGVLDQILEITGSDFEIHLRKFRNYNALGMNEEALTELEAMRELNPGNLSTLQTISQLYLELGDEDSARNTLIEARERNPRDPQTLILLAEIYINNREWENLGDTFVSILGDPLIYPTQKMELVRFIYSQHTQNPEIETLAEQTSSVILAFSRNEPEYTPAQLIAAEFFIQRGESELALETLERVTTSAPDEQDAWAQRLQLLFSLERYDDIINLEDQAAEHAPNNAFAGFFTGLAFLVTDRFEKAEYWLEKAAMQPGRRNFRSLVYSSLGDARHELNEWSASKEAYEMALRLDPDNHGAKNNYAYHLSLRDERLDYAMDLAEEATTAEPDNAAYLDTLGWIHFKKGNYEEARRYIEQAVETGNAGVDVLEHLGDVYDALGDPENARIWWQKALDADPERQYLEEKIQ</sequence>
<feature type="signal peptide" evidence="4">
    <location>
        <begin position="1"/>
        <end position="31"/>
    </location>
</feature>
<dbReference type="PANTHER" id="PTHR45586">
    <property type="entry name" value="TPR REPEAT-CONTAINING PROTEIN PA4667"/>
    <property type="match status" value="1"/>
</dbReference>
<evidence type="ECO:0000313" key="5">
    <source>
        <dbReference type="EMBL" id="PWN07873.1"/>
    </source>
</evidence>
<keyword evidence="4" id="KW-0732">Signal</keyword>
<accession>A0A316TTE8</accession>
<feature type="chain" id="PRO_5016462228" evidence="4">
    <location>
        <begin position="32"/>
        <end position="573"/>
    </location>
</feature>